<keyword evidence="3" id="KW-1185">Reference proteome</keyword>
<evidence type="ECO:0000313" key="2">
    <source>
        <dbReference type="EMBL" id="TDN49220.1"/>
    </source>
</evidence>
<dbReference type="RefSeq" id="WP_133592701.1">
    <property type="nucleotide sequence ID" value="NZ_SNVV01000012.1"/>
</dbReference>
<dbReference type="AlphaFoldDB" id="A0A4R6DVG2"/>
<dbReference type="EMBL" id="SNVV01000012">
    <property type="protein sequence ID" value="TDN49220.1"/>
    <property type="molecule type" value="Genomic_DNA"/>
</dbReference>
<dbReference type="InterPro" id="IPR057691">
    <property type="entry name" value="DUF7931"/>
</dbReference>
<gene>
    <name evidence="2" type="ORF">C7389_11272</name>
</gene>
<dbReference type="Proteomes" id="UP000295129">
    <property type="component" value="Unassembled WGS sequence"/>
</dbReference>
<comment type="caution">
    <text evidence="2">The sequence shown here is derived from an EMBL/GenBank/DDBJ whole genome shotgun (WGS) entry which is preliminary data.</text>
</comment>
<dbReference type="OrthoDB" id="9179759at2"/>
<feature type="domain" description="DUF7931" evidence="1">
    <location>
        <begin position="15"/>
        <end position="155"/>
    </location>
</feature>
<accession>A0A4R6DVG2</accession>
<evidence type="ECO:0000259" key="1">
    <source>
        <dbReference type="Pfam" id="PF25559"/>
    </source>
</evidence>
<proteinExistence type="predicted"/>
<sequence>MATTDEAFSFDNWADYRAAVLQLLASVESSLCIYDPDLSATGLSSLAGVRALQDLALRSSRHDAVRILLKDAGPLEREQPRLVNLVATYGHRILVKLAPAEPLPEQAFMIADGKRLLLRFQEDMARGRCELDARNAPARHIAQFETIWMRSQPGPTGTPLGL</sequence>
<evidence type="ECO:0000313" key="3">
    <source>
        <dbReference type="Proteomes" id="UP000295129"/>
    </source>
</evidence>
<protein>
    <recommendedName>
        <fullName evidence="1">DUF7931 domain-containing protein</fullName>
    </recommendedName>
</protein>
<name>A0A4R6DVG2_9RHOO</name>
<reference evidence="2 3" key="1">
    <citation type="submission" date="2019-03" db="EMBL/GenBank/DDBJ databases">
        <title>Genomic Encyclopedia of Type Strains, Phase IV (KMG-IV): sequencing the most valuable type-strain genomes for metagenomic binning, comparative biology and taxonomic classification.</title>
        <authorList>
            <person name="Goeker M."/>
        </authorList>
    </citation>
    <scope>NUCLEOTIDE SEQUENCE [LARGE SCALE GENOMIC DNA]</scope>
    <source>
        <strain evidence="2 3">DSM 12121</strain>
    </source>
</reference>
<organism evidence="2 3">
    <name type="scientific">Azoarcus indigens</name>
    <dbReference type="NCBI Taxonomy" id="29545"/>
    <lineage>
        <taxon>Bacteria</taxon>
        <taxon>Pseudomonadati</taxon>
        <taxon>Pseudomonadota</taxon>
        <taxon>Betaproteobacteria</taxon>
        <taxon>Rhodocyclales</taxon>
        <taxon>Zoogloeaceae</taxon>
        <taxon>Azoarcus</taxon>
    </lineage>
</organism>
<dbReference type="Pfam" id="PF25559">
    <property type="entry name" value="DUF7931"/>
    <property type="match status" value="1"/>
</dbReference>